<reference evidence="2 3" key="1">
    <citation type="submission" date="2019-06" db="EMBL/GenBank/DDBJ databases">
        <title>Genome sequence of Deinococcus radiopugnans ATCC 19172.</title>
        <authorList>
            <person name="Maclea K.S."/>
            <person name="Maynard C.R."/>
        </authorList>
    </citation>
    <scope>NUCLEOTIDE SEQUENCE [LARGE SCALE GENOMIC DNA]</scope>
    <source>
        <strain evidence="2 3">ATCC 19172</strain>
    </source>
</reference>
<accession>A0A5C4Y8Z6</accession>
<dbReference type="Pfam" id="PF13182">
    <property type="entry name" value="DUF4007"/>
    <property type="match status" value="1"/>
</dbReference>
<evidence type="ECO:0000313" key="2">
    <source>
        <dbReference type="EMBL" id="TNM71954.1"/>
    </source>
</evidence>
<feature type="domain" description="DUF4007" evidence="1">
    <location>
        <begin position="66"/>
        <end position="349"/>
    </location>
</feature>
<evidence type="ECO:0000313" key="3">
    <source>
        <dbReference type="Proteomes" id="UP000313988"/>
    </source>
</evidence>
<organism evidence="2 3">
    <name type="scientific">Deinococcus radiopugnans ATCC 19172</name>
    <dbReference type="NCBI Taxonomy" id="585398"/>
    <lineage>
        <taxon>Bacteria</taxon>
        <taxon>Thermotogati</taxon>
        <taxon>Deinococcota</taxon>
        <taxon>Deinococci</taxon>
        <taxon>Deinococcales</taxon>
        <taxon>Deinococcaceae</taxon>
        <taxon>Deinococcus</taxon>
    </lineage>
</organism>
<dbReference type="InterPro" id="IPR025248">
    <property type="entry name" value="DUF4007"/>
</dbReference>
<evidence type="ECO:0000259" key="1">
    <source>
        <dbReference type="Pfam" id="PF13182"/>
    </source>
</evidence>
<sequence>MVWVPWPVRKAAVLAYGLGDQTRTANVSAVLPRRRCAAGLCPLLVYSWRVVSPAFLPDVPTSKLGFAGHETFPFRYGWLTKGIRGAQRHAMFFSQPSALVNLGVGKNMVQSIRHWGIATGVLEDMGRGETAITMLGDRLLGHWDPYLEDAGSLWLLHWQLVNCPEKAAAWHYAFFRWTRQEFTRGELTDALTELAERQQARSKRSTIERDVDCLIRTYLPGKSSKKGVAEESFDCPLAELGLLRPLHDGERYAFVVGHKRTLPTLVFGAALLEFLERTRGERQTVALHDTLYGIGSPGQAFKLSENALVELIEAIQEETDGAIELDDTAGLKQIYLRRPLDPAALLARHYGAQA</sequence>
<proteinExistence type="predicted"/>
<dbReference type="AlphaFoldDB" id="A0A5C4Y8Z6"/>
<dbReference type="Proteomes" id="UP000313988">
    <property type="component" value="Unassembled WGS sequence"/>
</dbReference>
<name>A0A5C4Y8Z6_9DEIO</name>
<dbReference type="EMBL" id="VDMO01000005">
    <property type="protein sequence ID" value="TNM71954.1"/>
    <property type="molecule type" value="Genomic_DNA"/>
</dbReference>
<protein>
    <submittedName>
        <fullName evidence="2">DUF4007 family protein</fullName>
    </submittedName>
</protein>
<dbReference type="OrthoDB" id="747541at2"/>
<gene>
    <name evidence="2" type="ORF">FHR04_06210</name>
</gene>
<comment type="caution">
    <text evidence="2">The sequence shown here is derived from an EMBL/GenBank/DDBJ whole genome shotgun (WGS) entry which is preliminary data.</text>
</comment>